<feature type="domain" description="ABC transporter" evidence="5">
    <location>
        <begin position="15"/>
        <end position="258"/>
    </location>
</feature>
<dbReference type="Pfam" id="PF08352">
    <property type="entry name" value="oligo_HPY"/>
    <property type="match status" value="1"/>
</dbReference>
<dbReference type="PANTHER" id="PTHR43776">
    <property type="entry name" value="TRANSPORT ATP-BINDING PROTEIN"/>
    <property type="match status" value="1"/>
</dbReference>
<evidence type="ECO:0000313" key="6">
    <source>
        <dbReference type="EMBL" id="MBN3544406.1"/>
    </source>
</evidence>
<dbReference type="Pfam" id="PF00005">
    <property type="entry name" value="ABC_tran"/>
    <property type="match status" value="1"/>
</dbReference>
<dbReference type="InterPro" id="IPR027417">
    <property type="entry name" value="P-loop_NTPase"/>
</dbReference>
<evidence type="ECO:0000259" key="5">
    <source>
        <dbReference type="PROSITE" id="PS50893"/>
    </source>
</evidence>
<evidence type="ECO:0000256" key="4">
    <source>
        <dbReference type="ARBA" id="ARBA00022840"/>
    </source>
</evidence>
<evidence type="ECO:0000313" key="7">
    <source>
        <dbReference type="Proteomes" id="UP001319060"/>
    </source>
</evidence>
<dbReference type="PANTHER" id="PTHR43776:SF8">
    <property type="entry name" value="ABC TRANSPORTER, ATP-BINDING PROTEIN"/>
    <property type="match status" value="1"/>
</dbReference>
<dbReference type="InterPro" id="IPR003593">
    <property type="entry name" value="AAA+_ATPase"/>
</dbReference>
<dbReference type="Gene3D" id="3.40.50.300">
    <property type="entry name" value="P-loop containing nucleotide triphosphate hydrolases"/>
    <property type="match status" value="1"/>
</dbReference>
<dbReference type="InterPro" id="IPR017871">
    <property type="entry name" value="ABC_transporter-like_CS"/>
</dbReference>
<dbReference type="InterPro" id="IPR050319">
    <property type="entry name" value="ABC_transp_ATP-bind"/>
</dbReference>
<comment type="similarity">
    <text evidence="1">Belongs to the ABC transporter superfamily.</text>
</comment>
<protein>
    <submittedName>
        <fullName evidence="6">ABC transporter ATP-binding protein</fullName>
    </submittedName>
</protein>
<evidence type="ECO:0000256" key="3">
    <source>
        <dbReference type="ARBA" id="ARBA00022741"/>
    </source>
</evidence>
<evidence type="ECO:0000256" key="2">
    <source>
        <dbReference type="ARBA" id="ARBA00022448"/>
    </source>
</evidence>
<evidence type="ECO:0000256" key="1">
    <source>
        <dbReference type="ARBA" id="ARBA00005417"/>
    </source>
</evidence>
<comment type="caution">
    <text evidence="6">The sequence shown here is derived from an EMBL/GenBank/DDBJ whole genome shotgun (WGS) entry which is preliminary data.</text>
</comment>
<dbReference type="GO" id="GO:0005524">
    <property type="term" value="F:ATP binding"/>
    <property type="evidence" value="ECO:0007669"/>
    <property type="project" value="UniProtKB-KW"/>
</dbReference>
<name>A0ABS2ZCQ0_9BACL</name>
<proteinExistence type="inferred from homology"/>
<keyword evidence="7" id="KW-1185">Reference proteome</keyword>
<dbReference type="PROSITE" id="PS50893">
    <property type="entry name" value="ABC_TRANSPORTER_2"/>
    <property type="match status" value="1"/>
</dbReference>
<dbReference type="SUPFAM" id="SSF52540">
    <property type="entry name" value="P-loop containing nucleoside triphosphate hydrolases"/>
    <property type="match status" value="1"/>
</dbReference>
<dbReference type="EMBL" id="JAFHKS010000041">
    <property type="protein sequence ID" value="MBN3544406.1"/>
    <property type="molecule type" value="Genomic_DNA"/>
</dbReference>
<dbReference type="InterPro" id="IPR013563">
    <property type="entry name" value="Oligopep_ABC_C"/>
</dbReference>
<keyword evidence="3" id="KW-0547">Nucleotide-binding</keyword>
<dbReference type="Proteomes" id="UP001319060">
    <property type="component" value="Unassembled WGS sequence"/>
</dbReference>
<sequence length="320" mass="36692">MMTKGRSFQLDNLLVRAQNLSKYFTDSSGIHKAVDGVSLNIHRGETLGIVGESGSGKTTLGRTIMRLYRPEHGQIWFDGKEITNLNKGKLRPYRKEIQMIFQNPYESLSPRFTVGEILEEPLYIQKIGTKKERMDKALRLLEKVGLPRTSYHRKIHEFSGGQRQRIGIARALILEPKLVIADEPVSALDVSVQAQVLNLLKDLQAELNLTCLFISHDLSVVHYMSDRVAVMYLGHLIELAPKEELYRNPIHPYTKSLLASIPVADPERRNPYREPIILPEKPLYPPQLVNIGNDHYVSANMIHIKKFEIESYQQEMSYYK</sequence>
<gene>
    <name evidence="6" type="ORF">JYA64_03750</name>
</gene>
<accession>A0ABS2ZCQ0</accession>
<keyword evidence="4 6" id="KW-0067">ATP-binding</keyword>
<dbReference type="PROSITE" id="PS00211">
    <property type="entry name" value="ABC_TRANSPORTER_1"/>
    <property type="match status" value="1"/>
</dbReference>
<keyword evidence="2" id="KW-0813">Transport</keyword>
<reference evidence="6 7" key="1">
    <citation type="submission" date="2021-01" db="EMBL/GenBank/DDBJ databases">
        <title>Genome Sequencing of Type Strains.</title>
        <authorList>
            <person name="Lemaire J.F."/>
            <person name="Inderbitzin P."/>
            <person name="Collins S.B."/>
            <person name="Wespe N."/>
            <person name="Knight-Connoni V."/>
        </authorList>
    </citation>
    <scope>NUCLEOTIDE SEQUENCE [LARGE SCALE GENOMIC DNA]</scope>
    <source>
        <strain evidence="6 7">DSM 14730</strain>
    </source>
</reference>
<dbReference type="SMART" id="SM00382">
    <property type="entry name" value="AAA"/>
    <property type="match status" value="1"/>
</dbReference>
<dbReference type="CDD" id="cd03257">
    <property type="entry name" value="ABC_NikE_OppD_transporters"/>
    <property type="match status" value="1"/>
</dbReference>
<organism evidence="6 7">
    <name type="scientific">Fictibacillus barbaricus</name>
    <dbReference type="NCBI Taxonomy" id="182136"/>
    <lineage>
        <taxon>Bacteria</taxon>
        <taxon>Bacillati</taxon>
        <taxon>Bacillota</taxon>
        <taxon>Bacilli</taxon>
        <taxon>Bacillales</taxon>
        <taxon>Fictibacillaceae</taxon>
        <taxon>Fictibacillus</taxon>
    </lineage>
</organism>
<dbReference type="InterPro" id="IPR003439">
    <property type="entry name" value="ABC_transporter-like_ATP-bd"/>
</dbReference>